<dbReference type="OrthoDB" id="9802525at2"/>
<evidence type="ECO:0000259" key="1">
    <source>
        <dbReference type="Pfam" id="PF00534"/>
    </source>
</evidence>
<protein>
    <submittedName>
        <fullName evidence="3">Glycosyltransferase involved in cell wall bisynthesis</fullName>
    </submittedName>
</protein>
<dbReference type="InterPro" id="IPR050194">
    <property type="entry name" value="Glycosyltransferase_grp1"/>
</dbReference>
<evidence type="ECO:0000313" key="4">
    <source>
        <dbReference type="Proteomes" id="UP000184088"/>
    </source>
</evidence>
<gene>
    <name evidence="3" type="ORF">SAMN02746089_00533</name>
</gene>
<dbReference type="RefSeq" id="WP_073341549.1">
    <property type="nucleotide sequence ID" value="NZ_FQVH01000003.1"/>
</dbReference>
<dbReference type="EMBL" id="FQVH01000003">
    <property type="protein sequence ID" value="SHE61660.1"/>
    <property type="molecule type" value="Genomic_DNA"/>
</dbReference>
<dbReference type="Proteomes" id="UP000184088">
    <property type="component" value="Unassembled WGS sequence"/>
</dbReference>
<dbReference type="InterPro" id="IPR028098">
    <property type="entry name" value="Glyco_trans_4-like_N"/>
</dbReference>
<feature type="domain" description="Glycosyl transferase family 1" evidence="1">
    <location>
        <begin position="180"/>
        <end position="350"/>
    </location>
</feature>
<keyword evidence="4" id="KW-1185">Reference proteome</keyword>
<sequence>MKILIASIWMYPFPGSVSSHIRALKVMLERLSHSVDVVFPDYPECQDTSLIKFYEKARHSLADKVELKLRSTKYDVISCHDVMSFLACLFLNVNAPQLLTVHGYMSDDALAAKLVAENSAEEKYLRYCERIAYQNAPAIIAVDANIRDYIKSIAGIKKIIVLKSFVDMELFKPMERDEGFKKKLGIPDNRFVILCPRRLTAKNGINYLLEAFRILLDRNVKAYLVIAGDGEERKNLINMAESLGLTGHYLMLGSVNHSIMPMFYAIADVVCIPSVVIGNMSADTPISALEGMMCGKVVVASDIGGIKDIIKNGINGILVKQRDPYAIADGIMRVLRDEGLRHYLERNAYATALQGHSSIFAAKIYLKIFERLLGEN</sequence>
<name>A0A1M4UYD4_9THEO</name>
<dbReference type="GO" id="GO:0016757">
    <property type="term" value="F:glycosyltransferase activity"/>
    <property type="evidence" value="ECO:0007669"/>
    <property type="project" value="InterPro"/>
</dbReference>
<dbReference type="STRING" id="1121256.SAMN02746089_00533"/>
<dbReference type="AlphaFoldDB" id="A0A1M4UYD4"/>
<keyword evidence="3" id="KW-0808">Transferase</keyword>
<dbReference type="SUPFAM" id="SSF53756">
    <property type="entry name" value="UDP-Glycosyltransferase/glycogen phosphorylase"/>
    <property type="match status" value="1"/>
</dbReference>
<dbReference type="Pfam" id="PF13439">
    <property type="entry name" value="Glyco_transf_4"/>
    <property type="match status" value="1"/>
</dbReference>
<dbReference type="PANTHER" id="PTHR45947">
    <property type="entry name" value="SULFOQUINOVOSYL TRANSFERASE SQD2"/>
    <property type="match status" value="1"/>
</dbReference>
<proteinExistence type="predicted"/>
<dbReference type="Pfam" id="PF00534">
    <property type="entry name" value="Glycos_transf_1"/>
    <property type="match status" value="1"/>
</dbReference>
<accession>A0A1M4UYD4</accession>
<reference evidence="3 4" key="1">
    <citation type="submission" date="2016-11" db="EMBL/GenBank/DDBJ databases">
        <authorList>
            <person name="Jaros S."/>
            <person name="Januszkiewicz K."/>
            <person name="Wedrychowicz H."/>
        </authorList>
    </citation>
    <scope>NUCLEOTIDE SEQUENCE [LARGE SCALE GENOMIC DNA]</scope>
    <source>
        <strain evidence="3 4">DSM 17918</strain>
    </source>
</reference>
<organism evidence="3 4">
    <name type="scientific">Caldanaerobius fijiensis DSM 17918</name>
    <dbReference type="NCBI Taxonomy" id="1121256"/>
    <lineage>
        <taxon>Bacteria</taxon>
        <taxon>Bacillati</taxon>
        <taxon>Bacillota</taxon>
        <taxon>Clostridia</taxon>
        <taxon>Thermoanaerobacterales</taxon>
        <taxon>Thermoanaerobacteraceae</taxon>
        <taxon>Caldanaerobius</taxon>
    </lineage>
</organism>
<dbReference type="PANTHER" id="PTHR45947:SF3">
    <property type="entry name" value="SULFOQUINOVOSYL TRANSFERASE SQD2"/>
    <property type="match status" value="1"/>
</dbReference>
<dbReference type="InterPro" id="IPR001296">
    <property type="entry name" value="Glyco_trans_1"/>
</dbReference>
<dbReference type="CDD" id="cd03801">
    <property type="entry name" value="GT4_PimA-like"/>
    <property type="match status" value="1"/>
</dbReference>
<evidence type="ECO:0000259" key="2">
    <source>
        <dbReference type="Pfam" id="PF13439"/>
    </source>
</evidence>
<feature type="domain" description="Glycosyltransferase subfamily 4-like N-terminal" evidence="2">
    <location>
        <begin position="17"/>
        <end position="169"/>
    </location>
</feature>
<dbReference type="Gene3D" id="3.40.50.2000">
    <property type="entry name" value="Glycogen Phosphorylase B"/>
    <property type="match status" value="2"/>
</dbReference>
<evidence type="ECO:0000313" key="3">
    <source>
        <dbReference type="EMBL" id="SHE61660.1"/>
    </source>
</evidence>